<proteinExistence type="predicted"/>
<keyword evidence="2" id="KW-1185">Reference proteome</keyword>
<organism evidence="1 2">
    <name type="scientific">[Candida] jaroonii</name>
    <dbReference type="NCBI Taxonomy" id="467808"/>
    <lineage>
        <taxon>Eukaryota</taxon>
        <taxon>Fungi</taxon>
        <taxon>Dikarya</taxon>
        <taxon>Ascomycota</taxon>
        <taxon>Saccharomycotina</taxon>
        <taxon>Pichiomycetes</taxon>
        <taxon>Debaryomycetaceae</taxon>
        <taxon>Yamadazyma</taxon>
    </lineage>
</organism>
<dbReference type="Proteomes" id="UP001152531">
    <property type="component" value="Unassembled WGS sequence"/>
</dbReference>
<sequence>MESKKENVQVDIERLAGDEDASSTSSGNGLTTKFKDFNDKFDVDKYGETQRKLSSRHVGLMIIGQAIGSGLFIGLSTPMVTSGSLSLFIGFVFYAVFVIWPLMQAVAEMCSFLPIKGSFLHYSARWVDPALGFTCTMLYLYTSLMYIALEATGFAGVVGFWTDINPGVFITVALVSTFCFNVFGVNWYGEIEFVTSITKVLLVVGLMMFSLISMCGGNPKGDAYGFENWSKGGLVKEYLVPGTTGRFLGFWKVLIYAALSCGGPDLLGMIAGEVSRPRTVIPMAGRRAYIRIYIFYLGGLFFMNSICASNDPKLTAANTNGAVGAAASPWVIGMSNVGVHGLDSLVNVVVALSAWSCGNAFMYGATRTAYAASLAGYLPRFFSKCLSNGCPIYTVIFSILIACISYLGVSNSTGLVFNWLVNLSTTGILLTYTCIWWCYFKYKKAFKAQGFDYETDSYYKPSFFVHPYMTYLSFFLIIIILIFNGFWVFFPGNFTVADLFTSYFAPIFAVCLFTFWKFFKKTKFRTDLEADLLTGKQHIDDEEAIANAEYAARPRKSGIFWKAYYKTYDVCFG</sequence>
<evidence type="ECO:0000313" key="2">
    <source>
        <dbReference type="Proteomes" id="UP001152531"/>
    </source>
</evidence>
<name>A0ACA9Y4G9_9ASCO</name>
<accession>A0ACA9Y4G9</accession>
<comment type="caution">
    <text evidence="1">The sequence shown here is derived from an EMBL/GenBank/DDBJ whole genome shotgun (WGS) entry which is preliminary data.</text>
</comment>
<gene>
    <name evidence="1" type="ORF">CLIB1444_02S16820</name>
</gene>
<dbReference type="EMBL" id="CALSDN010000002">
    <property type="protein sequence ID" value="CAH6719802.1"/>
    <property type="molecule type" value="Genomic_DNA"/>
</dbReference>
<protein>
    <submittedName>
        <fullName evidence="1">Probable lysine/arginine permease Can2p</fullName>
    </submittedName>
</protein>
<reference evidence="1" key="1">
    <citation type="submission" date="2022-06" db="EMBL/GenBank/DDBJ databases">
        <authorList>
            <person name="Legras J.-L."/>
            <person name="Devillers H."/>
            <person name="Grondin C."/>
        </authorList>
    </citation>
    <scope>NUCLEOTIDE SEQUENCE</scope>
    <source>
        <strain evidence="1">CLIB 1444</strain>
    </source>
</reference>
<evidence type="ECO:0000313" key="1">
    <source>
        <dbReference type="EMBL" id="CAH6719802.1"/>
    </source>
</evidence>